<proteinExistence type="predicted"/>
<evidence type="ECO:0000313" key="1">
    <source>
        <dbReference type="EMBL" id="EIG52653.1"/>
    </source>
</evidence>
<dbReference type="HOGENOM" id="CLU_1007344_0_0_7"/>
<protein>
    <submittedName>
        <fullName evidence="1">Uncharacterized protein</fullName>
    </submittedName>
</protein>
<dbReference type="STRING" id="596152.DesU5LDRAFT_0952"/>
<organism evidence="1">
    <name type="scientific">Desulfovibrio sp. U5L</name>
    <dbReference type="NCBI Taxonomy" id="596152"/>
    <lineage>
        <taxon>Bacteria</taxon>
        <taxon>Pseudomonadati</taxon>
        <taxon>Thermodesulfobacteriota</taxon>
        <taxon>Desulfovibrionia</taxon>
        <taxon>Desulfovibrionales</taxon>
        <taxon>Desulfovibrionaceae</taxon>
        <taxon>Desulfovibrio</taxon>
    </lineage>
</organism>
<dbReference type="eggNOG" id="COG1406">
    <property type="taxonomic scope" value="Bacteria"/>
</dbReference>
<gene>
    <name evidence="1" type="ORF">DesU5LDRAFT_0952</name>
</gene>
<name>I2PYP7_9BACT</name>
<dbReference type="AlphaFoldDB" id="I2PYP7"/>
<reference evidence="1" key="1">
    <citation type="submission" date="2011-11" db="EMBL/GenBank/DDBJ databases">
        <title>Improved High-Quality Draft sequence of Desulfovibrio sp. U5L.</title>
        <authorList>
            <consortium name="US DOE Joint Genome Institute"/>
            <person name="Lucas S."/>
            <person name="Han J."/>
            <person name="Lapidus A."/>
            <person name="Cheng J.-F."/>
            <person name="Goodwin L."/>
            <person name="Pitluck S."/>
            <person name="Peters L."/>
            <person name="Ovchinnikova G."/>
            <person name="Held B."/>
            <person name="Detter J.C."/>
            <person name="Han C."/>
            <person name="Tapia R."/>
            <person name="Land M."/>
            <person name="Hauser L."/>
            <person name="Kyrpides N."/>
            <person name="Ivanova N."/>
            <person name="Pagani I."/>
            <person name="Gabster J."/>
            <person name="Walker C."/>
            <person name="Stolyar S."/>
            <person name="Stahl D."/>
            <person name="Arkin A."/>
            <person name="Dehal P."/>
            <person name="Hazen T."/>
            <person name="Woyke T."/>
        </authorList>
    </citation>
    <scope>NUCLEOTIDE SEQUENCE [LARGE SCALE GENOMIC DNA]</scope>
    <source>
        <strain evidence="1">U5L</strain>
    </source>
</reference>
<dbReference type="EMBL" id="JH600068">
    <property type="protein sequence ID" value="EIG52653.1"/>
    <property type="molecule type" value="Genomic_DNA"/>
</dbReference>
<dbReference type="InterPro" id="IPR037257">
    <property type="entry name" value="T2SS_E_N_sf"/>
</dbReference>
<accession>I2PYP7</accession>
<sequence length="276" mass="30120">MSFLGRFLVEQGAITEEQLAGALRFQREHNRRIGEVAVARGVLSPAQALAIRDRQQEDPRLFGDIAVGERRLTRRTLDELLFSQKVQHTYLGEALLLCGHIDREQYQRLMGRHFAMRDAARVSLRYLQEFFTENRVAETLFDALGRVLSRLAGEDLAIASIGVPFDPGRYPEIGVLEGVLPDGRRLAAAVGLSESLAARVAGETGEGPGKGLAGVFFPTVLRYFGDMLRDASLFLTGGRIVSGGAFAPPVEESLFLCCQASSGEAGCVVWLEEAAP</sequence>
<dbReference type="SUPFAM" id="SSF160246">
    <property type="entry name" value="EspE N-terminal domain-like"/>
    <property type="match status" value="1"/>
</dbReference>
<dbReference type="OrthoDB" id="5449818at2"/>